<dbReference type="EMBL" id="MU273524">
    <property type="protein sequence ID" value="KAI0033229.1"/>
    <property type="molecule type" value="Genomic_DNA"/>
</dbReference>
<evidence type="ECO:0000313" key="1">
    <source>
        <dbReference type="EMBL" id="KAI0033229.1"/>
    </source>
</evidence>
<reference evidence="1" key="2">
    <citation type="journal article" date="2022" name="New Phytol.">
        <title>Evolutionary transition to the ectomycorrhizal habit in the genomes of a hyperdiverse lineage of mushroom-forming fungi.</title>
        <authorList>
            <person name="Looney B."/>
            <person name="Miyauchi S."/>
            <person name="Morin E."/>
            <person name="Drula E."/>
            <person name="Courty P.E."/>
            <person name="Kohler A."/>
            <person name="Kuo A."/>
            <person name="LaButti K."/>
            <person name="Pangilinan J."/>
            <person name="Lipzen A."/>
            <person name="Riley R."/>
            <person name="Andreopoulos W."/>
            <person name="He G."/>
            <person name="Johnson J."/>
            <person name="Nolan M."/>
            <person name="Tritt A."/>
            <person name="Barry K.W."/>
            <person name="Grigoriev I.V."/>
            <person name="Nagy L.G."/>
            <person name="Hibbett D."/>
            <person name="Henrissat B."/>
            <person name="Matheny P.B."/>
            <person name="Labbe J."/>
            <person name="Martin F.M."/>
        </authorList>
    </citation>
    <scope>NUCLEOTIDE SEQUENCE</scope>
    <source>
        <strain evidence="1">EC-137</strain>
    </source>
</reference>
<proteinExistence type="predicted"/>
<protein>
    <submittedName>
        <fullName evidence="1">Uncharacterized protein</fullName>
    </submittedName>
</protein>
<evidence type="ECO:0000313" key="2">
    <source>
        <dbReference type="Proteomes" id="UP000814128"/>
    </source>
</evidence>
<gene>
    <name evidence="1" type="ORF">K488DRAFT_70006</name>
</gene>
<comment type="caution">
    <text evidence="1">The sequence shown here is derived from an EMBL/GenBank/DDBJ whole genome shotgun (WGS) entry which is preliminary data.</text>
</comment>
<organism evidence="1 2">
    <name type="scientific">Vararia minispora EC-137</name>
    <dbReference type="NCBI Taxonomy" id="1314806"/>
    <lineage>
        <taxon>Eukaryota</taxon>
        <taxon>Fungi</taxon>
        <taxon>Dikarya</taxon>
        <taxon>Basidiomycota</taxon>
        <taxon>Agaricomycotina</taxon>
        <taxon>Agaricomycetes</taxon>
        <taxon>Russulales</taxon>
        <taxon>Lachnocladiaceae</taxon>
        <taxon>Vararia</taxon>
    </lineage>
</organism>
<name>A0ACB8QN01_9AGAM</name>
<reference evidence="1" key="1">
    <citation type="submission" date="2021-02" db="EMBL/GenBank/DDBJ databases">
        <authorList>
            <consortium name="DOE Joint Genome Institute"/>
            <person name="Ahrendt S."/>
            <person name="Looney B.P."/>
            <person name="Miyauchi S."/>
            <person name="Morin E."/>
            <person name="Drula E."/>
            <person name="Courty P.E."/>
            <person name="Chicoki N."/>
            <person name="Fauchery L."/>
            <person name="Kohler A."/>
            <person name="Kuo A."/>
            <person name="Labutti K."/>
            <person name="Pangilinan J."/>
            <person name="Lipzen A."/>
            <person name="Riley R."/>
            <person name="Andreopoulos W."/>
            <person name="He G."/>
            <person name="Johnson J."/>
            <person name="Barry K.W."/>
            <person name="Grigoriev I.V."/>
            <person name="Nagy L."/>
            <person name="Hibbett D."/>
            <person name="Henrissat B."/>
            <person name="Matheny P.B."/>
            <person name="Labbe J."/>
            <person name="Martin F."/>
        </authorList>
    </citation>
    <scope>NUCLEOTIDE SEQUENCE</scope>
    <source>
        <strain evidence="1">EC-137</strain>
    </source>
</reference>
<dbReference type="Proteomes" id="UP000814128">
    <property type="component" value="Unassembled WGS sequence"/>
</dbReference>
<accession>A0ACB8QN01</accession>
<keyword evidence="2" id="KW-1185">Reference proteome</keyword>
<sequence>MSTPYTHPQAQFFISKLPCNAVLGVSKMRRKLEAEKQPELLQAEHSKTVLKSVPMQRTVPPTSVSVPRALEAPCKPPPMDALPLTRPVEEIMREVDATISAMKDAWSPSPPSGAPPPAAPSLDEEWDALLAEAAED</sequence>